<dbReference type="Proteomes" id="UP000749559">
    <property type="component" value="Unassembled WGS sequence"/>
</dbReference>
<dbReference type="InterPro" id="IPR008271">
    <property type="entry name" value="Ser/Thr_kinase_AS"/>
</dbReference>
<proteinExistence type="inferred from homology"/>
<evidence type="ECO:0000313" key="12">
    <source>
        <dbReference type="Proteomes" id="UP000749559"/>
    </source>
</evidence>
<dbReference type="FunFam" id="3.30.200.20:FF:000156">
    <property type="entry name" value="MAP kinase-activated protein kinase 3"/>
    <property type="match status" value="1"/>
</dbReference>
<evidence type="ECO:0000256" key="6">
    <source>
        <dbReference type="ARBA" id="ARBA00022741"/>
    </source>
</evidence>
<dbReference type="GO" id="GO:0005524">
    <property type="term" value="F:ATP binding"/>
    <property type="evidence" value="ECO:0007669"/>
    <property type="project" value="UniProtKB-UniRule"/>
</dbReference>
<evidence type="ECO:0000256" key="10">
    <source>
        <dbReference type="ARBA" id="ARBA00048679"/>
    </source>
</evidence>
<dbReference type="InterPro" id="IPR011009">
    <property type="entry name" value="Kinase-like_dom_sf"/>
</dbReference>
<keyword evidence="5" id="KW-0808">Transferase</keyword>
<evidence type="ECO:0000256" key="2">
    <source>
        <dbReference type="ARBA" id="ARBA00012513"/>
    </source>
</evidence>
<dbReference type="InterPro" id="IPR017441">
    <property type="entry name" value="Protein_kinase_ATP_BS"/>
</dbReference>
<dbReference type="PROSITE" id="PS00108">
    <property type="entry name" value="PROTEIN_KINASE_ST"/>
    <property type="match status" value="1"/>
</dbReference>
<evidence type="ECO:0000313" key="11">
    <source>
        <dbReference type="EMBL" id="CAH1784701.1"/>
    </source>
</evidence>
<evidence type="ECO:0000256" key="8">
    <source>
        <dbReference type="ARBA" id="ARBA00022840"/>
    </source>
</evidence>
<keyword evidence="6" id="KW-0547">Nucleotide-binding</keyword>
<dbReference type="OrthoDB" id="40902at2759"/>
<evidence type="ECO:0000256" key="4">
    <source>
        <dbReference type="ARBA" id="ARBA00022553"/>
    </source>
</evidence>
<keyword evidence="8" id="KW-0067">ATP-binding</keyword>
<keyword evidence="12" id="KW-1185">Reference proteome</keyword>
<name>A0A8J1T517_OWEFU</name>
<protein>
    <recommendedName>
        <fullName evidence="2">non-specific serine/threonine protein kinase</fullName>
        <ecNumber evidence="2">2.7.11.1</ecNumber>
    </recommendedName>
</protein>
<dbReference type="FunFam" id="1.10.510.10:FF:000094">
    <property type="entry name" value="MAP kinase-activated protein kinase 2"/>
    <property type="match status" value="1"/>
</dbReference>
<dbReference type="SUPFAM" id="SSF56112">
    <property type="entry name" value="Protein kinase-like (PK-like)"/>
    <property type="match status" value="1"/>
</dbReference>
<dbReference type="PROSITE" id="PS50011">
    <property type="entry name" value="PROTEIN_KINASE_DOM"/>
    <property type="match status" value="1"/>
</dbReference>
<comment type="similarity">
    <text evidence="1">Belongs to the protein kinase superfamily. CAMK Ser/Thr protein kinase family.</text>
</comment>
<dbReference type="Gene3D" id="1.10.510.10">
    <property type="entry name" value="Transferase(Phosphotransferase) domain 1"/>
    <property type="match status" value="1"/>
</dbReference>
<keyword evidence="7" id="KW-0418">Kinase</keyword>
<dbReference type="SMART" id="SM00220">
    <property type="entry name" value="S_TKc"/>
    <property type="match status" value="1"/>
</dbReference>
<keyword evidence="3" id="KW-0723">Serine/threonine-protein kinase</keyword>
<dbReference type="Gene3D" id="4.10.1170.10">
    <property type="entry name" value="MAP kinase activated protein kinase 2"/>
    <property type="match status" value="1"/>
</dbReference>
<gene>
    <name evidence="11" type="ORF">OFUS_LOCUS10851</name>
</gene>
<organism evidence="11 12">
    <name type="scientific">Owenia fusiformis</name>
    <name type="common">Polychaete worm</name>
    <dbReference type="NCBI Taxonomy" id="6347"/>
    <lineage>
        <taxon>Eukaryota</taxon>
        <taxon>Metazoa</taxon>
        <taxon>Spiralia</taxon>
        <taxon>Lophotrochozoa</taxon>
        <taxon>Annelida</taxon>
        <taxon>Polychaeta</taxon>
        <taxon>Sedentaria</taxon>
        <taxon>Canalipalpata</taxon>
        <taxon>Sabellida</taxon>
        <taxon>Oweniida</taxon>
        <taxon>Oweniidae</taxon>
        <taxon>Owenia</taxon>
    </lineage>
</organism>
<dbReference type="InterPro" id="IPR027442">
    <property type="entry name" value="MAPKAPK_C"/>
</dbReference>
<evidence type="ECO:0000256" key="3">
    <source>
        <dbReference type="ARBA" id="ARBA00022527"/>
    </source>
</evidence>
<evidence type="ECO:0000256" key="5">
    <source>
        <dbReference type="ARBA" id="ARBA00022679"/>
    </source>
</evidence>
<dbReference type="GO" id="GO:0004674">
    <property type="term" value="F:protein serine/threonine kinase activity"/>
    <property type="evidence" value="ECO:0007669"/>
    <property type="project" value="UniProtKB-KW"/>
</dbReference>
<comment type="caution">
    <text evidence="11">The sequence shown here is derived from an EMBL/GenBank/DDBJ whole genome shotgun (WGS) entry which is preliminary data.</text>
</comment>
<dbReference type="PROSITE" id="PS00107">
    <property type="entry name" value="PROTEIN_KINASE_ATP"/>
    <property type="match status" value="1"/>
</dbReference>
<sequence length="361" mass="40805">MMGDNQSRTLQPKKNPITDDYKVSHNVLGLGINGKVVECVLKANNQKCALKVLRDTPKARREVDLHWRASACLHIVNIRDVYENMYGGHKCLLVIMECMEGGELFSRIQDRADNAFTEREAAGIVSDICKAIAFLHSSEIAHRDLKPENLLYTTKGDDGILKLTDFGFAKLTNSNKSLQTPCYTPYYAAPEVLGPEKYDKSCDMWSLGVIMYILLCGYPPFYSNHGLAISPGMKKRIRNGQYEFPAPEWNNVTSDAKNLIRGLLKTDPDERLVITEVMKHKWIAEHTMVPQTPLFSARILSEDTEQWPEIQEEMTNALATMRVDYDQVHLKNMDSISSNPILEKRRRKDHAATAAANAMAL</sequence>
<dbReference type="FunFam" id="4.10.1170.10:FF:000001">
    <property type="entry name" value="MAP kinase-activated protein kinase 3"/>
    <property type="match status" value="1"/>
</dbReference>
<dbReference type="EMBL" id="CAIIXF020000005">
    <property type="protein sequence ID" value="CAH1784701.1"/>
    <property type="molecule type" value="Genomic_DNA"/>
</dbReference>
<evidence type="ECO:0000256" key="9">
    <source>
        <dbReference type="ARBA" id="ARBA00047899"/>
    </source>
</evidence>
<reference evidence="11" key="1">
    <citation type="submission" date="2022-03" db="EMBL/GenBank/DDBJ databases">
        <authorList>
            <person name="Martin C."/>
        </authorList>
    </citation>
    <scope>NUCLEOTIDE SEQUENCE</scope>
</reference>
<dbReference type="PANTHER" id="PTHR24347">
    <property type="entry name" value="SERINE/THREONINE-PROTEIN KINASE"/>
    <property type="match status" value="1"/>
</dbReference>
<evidence type="ECO:0000256" key="7">
    <source>
        <dbReference type="ARBA" id="ARBA00022777"/>
    </source>
</evidence>
<comment type="catalytic activity">
    <reaction evidence="10">
        <text>L-seryl-[protein] + ATP = O-phospho-L-seryl-[protein] + ADP + H(+)</text>
        <dbReference type="Rhea" id="RHEA:17989"/>
        <dbReference type="Rhea" id="RHEA-COMP:9863"/>
        <dbReference type="Rhea" id="RHEA-COMP:11604"/>
        <dbReference type="ChEBI" id="CHEBI:15378"/>
        <dbReference type="ChEBI" id="CHEBI:29999"/>
        <dbReference type="ChEBI" id="CHEBI:30616"/>
        <dbReference type="ChEBI" id="CHEBI:83421"/>
        <dbReference type="ChEBI" id="CHEBI:456216"/>
        <dbReference type="EC" id="2.7.11.1"/>
    </reaction>
</comment>
<comment type="catalytic activity">
    <reaction evidence="9">
        <text>L-threonyl-[protein] + ATP = O-phospho-L-threonyl-[protein] + ADP + H(+)</text>
        <dbReference type="Rhea" id="RHEA:46608"/>
        <dbReference type="Rhea" id="RHEA-COMP:11060"/>
        <dbReference type="Rhea" id="RHEA-COMP:11605"/>
        <dbReference type="ChEBI" id="CHEBI:15378"/>
        <dbReference type="ChEBI" id="CHEBI:30013"/>
        <dbReference type="ChEBI" id="CHEBI:30616"/>
        <dbReference type="ChEBI" id="CHEBI:61977"/>
        <dbReference type="ChEBI" id="CHEBI:456216"/>
        <dbReference type="EC" id="2.7.11.1"/>
    </reaction>
</comment>
<evidence type="ECO:0000256" key="1">
    <source>
        <dbReference type="ARBA" id="ARBA00006692"/>
    </source>
</evidence>
<keyword evidence="4" id="KW-0597">Phosphoprotein</keyword>
<dbReference type="Gene3D" id="3.30.200.20">
    <property type="entry name" value="Phosphorylase Kinase, domain 1"/>
    <property type="match status" value="1"/>
</dbReference>
<dbReference type="Pfam" id="PF00069">
    <property type="entry name" value="Pkinase"/>
    <property type="match status" value="1"/>
</dbReference>
<dbReference type="EC" id="2.7.11.1" evidence="2"/>
<accession>A0A8J1T517</accession>
<dbReference type="CDD" id="cd14089">
    <property type="entry name" value="STKc_MAPKAPK"/>
    <property type="match status" value="1"/>
</dbReference>
<dbReference type="InterPro" id="IPR000719">
    <property type="entry name" value="Prot_kinase_dom"/>
</dbReference>
<dbReference type="AlphaFoldDB" id="A0A8J1T517"/>